<proteinExistence type="predicted"/>
<dbReference type="AlphaFoldDB" id="A0A6U4RQL0"/>
<evidence type="ECO:0008006" key="3">
    <source>
        <dbReference type="Google" id="ProtNLM"/>
    </source>
</evidence>
<name>A0A6U4RQL0_HEMAN</name>
<dbReference type="Gene3D" id="1.25.10.10">
    <property type="entry name" value="Leucine-rich Repeat Variant"/>
    <property type="match status" value="2"/>
</dbReference>
<dbReference type="InterPro" id="IPR016024">
    <property type="entry name" value="ARM-type_fold"/>
</dbReference>
<evidence type="ECO:0000313" key="2">
    <source>
        <dbReference type="EMBL" id="CAD8946063.1"/>
    </source>
</evidence>
<dbReference type="SUPFAM" id="SSF48371">
    <property type="entry name" value="ARM repeat"/>
    <property type="match status" value="1"/>
</dbReference>
<dbReference type="EMBL" id="HBFK01039372">
    <property type="protein sequence ID" value="CAD8757365.1"/>
    <property type="molecule type" value="Transcribed_RNA"/>
</dbReference>
<reference evidence="2" key="1">
    <citation type="submission" date="2021-01" db="EMBL/GenBank/DDBJ databases">
        <authorList>
            <person name="Corre E."/>
            <person name="Pelletier E."/>
            <person name="Niang G."/>
            <person name="Scheremetjew M."/>
            <person name="Finn R."/>
            <person name="Kale V."/>
            <person name="Holt S."/>
            <person name="Cochrane G."/>
            <person name="Meng A."/>
            <person name="Brown T."/>
            <person name="Cohen L."/>
        </authorList>
    </citation>
    <scope>NUCLEOTIDE SEQUENCE</scope>
    <source>
        <strain evidence="1">CCMP441</strain>
        <strain evidence="2">CCMP644</strain>
    </source>
</reference>
<accession>A0A6U4RQL0</accession>
<protein>
    <recommendedName>
        <fullName evidence="3">TOG domain-containing protein</fullName>
    </recommendedName>
</protein>
<sequence>MADASHTREYDDEVVNVTNRVSHLSLPEDEPLVRSLTPNRRADIAMALASSPDKTIGAVEESIVEESLEHDFWLARWRGIQVLRESCGKDDERAVLLLIERTKDPMIEVVVAALQTLGELCTRGNELVTPSILPLLGHGTWNVRHATVECLEKVACLADEGVFPSVLHLVGDDDAQTRLAAMKSMHVLGAPKDPRIVAAGVRGLEDPVEENREAAVALLKQFSHRGESDVVKGLDRMCMHDASQALRHLAASSLGHWAAHALEQSTSSMLVRQLGSQDREIGRSAVVGMLTRLRSKDASVRGTALRSLTEGLSTREATRLSMAARGGGAVQ</sequence>
<dbReference type="Pfam" id="PF13646">
    <property type="entry name" value="HEAT_2"/>
    <property type="match status" value="1"/>
</dbReference>
<dbReference type="EMBL" id="HBFX01000983">
    <property type="protein sequence ID" value="CAD8946063.1"/>
    <property type="molecule type" value="Transcribed_RNA"/>
</dbReference>
<dbReference type="InterPro" id="IPR011989">
    <property type="entry name" value="ARM-like"/>
</dbReference>
<evidence type="ECO:0000313" key="1">
    <source>
        <dbReference type="EMBL" id="CAD8757365.1"/>
    </source>
</evidence>
<gene>
    <name evidence="2" type="ORF">HAND00432_LOCUS580</name>
    <name evidence="1" type="ORF">HAND1043_LOCUS23879</name>
</gene>
<organism evidence="2">
    <name type="scientific">Hemiselmis andersenii</name>
    <name type="common">Cryptophyte alga</name>
    <dbReference type="NCBI Taxonomy" id="464988"/>
    <lineage>
        <taxon>Eukaryota</taxon>
        <taxon>Cryptophyceae</taxon>
        <taxon>Cryptomonadales</taxon>
        <taxon>Hemiselmidaceae</taxon>
        <taxon>Hemiselmis</taxon>
    </lineage>
</organism>